<keyword evidence="5" id="KW-0503">Monooxygenase</keyword>
<gene>
    <name evidence="6" type="ORF">B296_00024287</name>
</gene>
<evidence type="ECO:0000313" key="7">
    <source>
        <dbReference type="Proteomes" id="UP000287651"/>
    </source>
</evidence>
<reference evidence="6 7" key="1">
    <citation type="journal article" date="2014" name="Agronomy (Basel)">
        <title>A Draft Genome Sequence for Ensete ventricosum, the Drought-Tolerant Tree Against Hunger.</title>
        <authorList>
            <person name="Harrison J."/>
            <person name="Moore K.A."/>
            <person name="Paszkiewicz K."/>
            <person name="Jones T."/>
            <person name="Grant M."/>
            <person name="Ambacheew D."/>
            <person name="Muzemil S."/>
            <person name="Studholme D.J."/>
        </authorList>
    </citation>
    <scope>NUCLEOTIDE SEQUENCE [LARGE SCALE GENOMIC DNA]</scope>
</reference>
<dbReference type="PRINTS" id="PR00419">
    <property type="entry name" value="ADXRDTASE"/>
</dbReference>
<evidence type="ECO:0000256" key="5">
    <source>
        <dbReference type="RuleBase" id="RU361177"/>
    </source>
</evidence>
<keyword evidence="2 5" id="KW-0285">Flavoprotein</keyword>
<evidence type="ECO:0000256" key="4">
    <source>
        <dbReference type="ARBA" id="ARBA00023002"/>
    </source>
</evidence>
<name>A0A426ZW92_ENSVE</name>
<evidence type="ECO:0000313" key="6">
    <source>
        <dbReference type="EMBL" id="RRT68235.1"/>
    </source>
</evidence>
<accession>A0A426ZW92</accession>
<evidence type="ECO:0000256" key="2">
    <source>
        <dbReference type="ARBA" id="ARBA00022630"/>
    </source>
</evidence>
<dbReference type="EC" id="1.-.-.-" evidence="5"/>
<dbReference type="GO" id="GO:0050660">
    <property type="term" value="F:flavin adenine dinucleotide binding"/>
    <property type="evidence" value="ECO:0007669"/>
    <property type="project" value="InterPro"/>
</dbReference>
<keyword evidence="3 5" id="KW-0274">FAD</keyword>
<dbReference type="Proteomes" id="UP000287651">
    <property type="component" value="Unassembled WGS sequence"/>
</dbReference>
<protein>
    <recommendedName>
        <fullName evidence="5">Flavin-containing monooxygenase</fullName>
        <ecNumber evidence="5">1.-.-.-</ecNumber>
    </recommendedName>
</protein>
<dbReference type="SUPFAM" id="SSF51905">
    <property type="entry name" value="FAD/NAD(P)-binding domain"/>
    <property type="match status" value="1"/>
</dbReference>
<sequence>MPPFLAAAPPAFSRVAVIGAGAAGLVAARELRREGLRVVVFERDAAIGGTWVYTPATESDPLGLDPGRDIVLSSLYDSLRTNLPRESMGFLDYPFSSRRAPDGADTRRFPGHREVLRYVQDFARDFDLYGLVRFHREVERVERDQDGRWQVDSRCVDYGGDESEVFDGVVVCNGHFTQPRIAEIPGICYPYLPISRRHSLNSKFCRL</sequence>
<proteinExistence type="inferred from homology"/>
<comment type="caution">
    <text evidence="6">The sequence shown here is derived from an EMBL/GenBank/DDBJ whole genome shotgun (WGS) entry which is preliminary data.</text>
</comment>
<evidence type="ECO:0000256" key="1">
    <source>
        <dbReference type="ARBA" id="ARBA00009183"/>
    </source>
</evidence>
<comment type="cofactor">
    <cofactor evidence="5">
        <name>FAD</name>
        <dbReference type="ChEBI" id="CHEBI:57692"/>
    </cofactor>
</comment>
<dbReference type="PANTHER" id="PTHR23023">
    <property type="entry name" value="DIMETHYLANILINE MONOOXYGENASE"/>
    <property type="match status" value="1"/>
</dbReference>
<dbReference type="GO" id="GO:0050661">
    <property type="term" value="F:NADP binding"/>
    <property type="evidence" value="ECO:0007669"/>
    <property type="project" value="InterPro"/>
</dbReference>
<keyword evidence="4 5" id="KW-0560">Oxidoreductase</keyword>
<comment type="similarity">
    <text evidence="1 5">Belongs to the FMO family.</text>
</comment>
<evidence type="ECO:0000256" key="3">
    <source>
        <dbReference type="ARBA" id="ARBA00022827"/>
    </source>
</evidence>
<organism evidence="6 7">
    <name type="scientific">Ensete ventricosum</name>
    <name type="common">Abyssinian banana</name>
    <name type="synonym">Musa ensete</name>
    <dbReference type="NCBI Taxonomy" id="4639"/>
    <lineage>
        <taxon>Eukaryota</taxon>
        <taxon>Viridiplantae</taxon>
        <taxon>Streptophyta</taxon>
        <taxon>Embryophyta</taxon>
        <taxon>Tracheophyta</taxon>
        <taxon>Spermatophyta</taxon>
        <taxon>Magnoliopsida</taxon>
        <taxon>Liliopsida</taxon>
        <taxon>Zingiberales</taxon>
        <taxon>Musaceae</taxon>
        <taxon>Ensete</taxon>
    </lineage>
</organism>
<dbReference type="GO" id="GO:0004499">
    <property type="term" value="F:N,N-dimethylaniline monooxygenase activity"/>
    <property type="evidence" value="ECO:0007669"/>
    <property type="project" value="InterPro"/>
</dbReference>
<dbReference type="InterPro" id="IPR020946">
    <property type="entry name" value="Flavin_mOase-like"/>
</dbReference>
<dbReference type="Pfam" id="PF00743">
    <property type="entry name" value="FMO-like"/>
    <property type="match status" value="1"/>
</dbReference>
<dbReference type="InterPro" id="IPR036188">
    <property type="entry name" value="FAD/NAD-bd_sf"/>
</dbReference>
<dbReference type="Gene3D" id="3.50.50.60">
    <property type="entry name" value="FAD/NAD(P)-binding domain"/>
    <property type="match status" value="1"/>
</dbReference>
<dbReference type="EMBL" id="AMZH03004757">
    <property type="protein sequence ID" value="RRT68235.1"/>
    <property type="molecule type" value="Genomic_DNA"/>
</dbReference>
<dbReference type="AlphaFoldDB" id="A0A426ZW92"/>
<dbReference type="InterPro" id="IPR050346">
    <property type="entry name" value="FMO-like"/>
</dbReference>